<feature type="binding site" evidence="5">
    <location>
        <position position="83"/>
    </location>
    <ligand>
        <name>[4Fe-4S] cluster</name>
        <dbReference type="ChEBI" id="CHEBI:49883"/>
        <note>4Fe-4S-S-AdoMet</note>
    </ligand>
</feature>
<feature type="domain" description="Radical SAM core" evidence="6">
    <location>
        <begin position="78"/>
        <end position="205"/>
    </location>
</feature>
<evidence type="ECO:0000313" key="8">
    <source>
        <dbReference type="Proteomes" id="UP000093514"/>
    </source>
</evidence>
<evidence type="ECO:0000256" key="2">
    <source>
        <dbReference type="ARBA" id="ARBA00022723"/>
    </source>
</evidence>
<comment type="cofactor">
    <cofactor evidence="5">
        <name>[4Fe-4S] cluster</name>
        <dbReference type="ChEBI" id="CHEBI:49883"/>
    </cofactor>
    <text evidence="5">Binds 1 [4Fe-4S] cluster. The cluster is coordinated with 3 cysteines and an exchangeable S-adenosyl-L-methionine.</text>
</comment>
<dbReference type="InterPro" id="IPR058240">
    <property type="entry name" value="rSAM_sf"/>
</dbReference>
<feature type="binding site" evidence="5">
    <location>
        <position position="87"/>
    </location>
    <ligand>
        <name>[4Fe-4S] cluster</name>
        <dbReference type="ChEBI" id="CHEBI:49883"/>
        <note>4Fe-4S-S-AdoMet</note>
    </ligand>
</feature>
<keyword evidence="2 5" id="KW-0479">Metal-binding</keyword>
<dbReference type="InterPro" id="IPR016431">
    <property type="entry name" value="Pyrv-formate_lyase-activ_prd"/>
</dbReference>
<name>A0A1C0A8M4_9FIRM</name>
<dbReference type="GO" id="GO:0003824">
    <property type="term" value="F:catalytic activity"/>
    <property type="evidence" value="ECO:0007669"/>
    <property type="project" value="InterPro"/>
</dbReference>
<keyword evidence="4 5" id="KW-0411">Iron-sulfur</keyword>
<evidence type="ECO:0000259" key="6">
    <source>
        <dbReference type="Pfam" id="PF04055"/>
    </source>
</evidence>
<dbReference type="GO" id="GO:0051536">
    <property type="term" value="F:iron-sulfur cluster binding"/>
    <property type="evidence" value="ECO:0007669"/>
    <property type="project" value="UniProtKB-KW"/>
</dbReference>
<keyword evidence="1 5" id="KW-0949">S-adenosyl-L-methionine</keyword>
<keyword evidence="3 5" id="KW-0408">Iron</keyword>
<dbReference type="EMBL" id="LWDV01000009">
    <property type="protein sequence ID" value="OCL26582.1"/>
    <property type="molecule type" value="Genomic_DNA"/>
</dbReference>
<evidence type="ECO:0000256" key="4">
    <source>
        <dbReference type="ARBA" id="ARBA00023014"/>
    </source>
</evidence>
<feature type="binding site" evidence="5">
    <location>
        <position position="90"/>
    </location>
    <ligand>
        <name>[4Fe-4S] cluster</name>
        <dbReference type="ChEBI" id="CHEBI:49883"/>
        <note>4Fe-4S-S-AdoMet</note>
    </ligand>
</feature>
<reference evidence="7 8" key="2">
    <citation type="submission" date="2016-08" db="EMBL/GenBank/DDBJ databases">
        <title>Orenia metallireducens sp. nov. strain Z6, a Novel Metal-reducing Firmicute from the Deep Subsurface.</title>
        <authorList>
            <person name="Maxim B.I."/>
            <person name="Kenneth K."/>
            <person name="Flynn T.M."/>
            <person name="Oloughlin E.J."/>
            <person name="Locke R.A."/>
            <person name="Weber J.R."/>
            <person name="Egan S.M."/>
            <person name="Mackie R.I."/>
            <person name="Cann I.K."/>
        </authorList>
    </citation>
    <scope>NUCLEOTIDE SEQUENCE [LARGE SCALE GENOMIC DNA]</scope>
    <source>
        <strain evidence="7 8">Z6</strain>
    </source>
</reference>
<dbReference type="SFLD" id="SFLDS00029">
    <property type="entry name" value="Radical_SAM"/>
    <property type="match status" value="1"/>
</dbReference>
<accession>A0A1C0A8M4</accession>
<dbReference type="PANTHER" id="PTHR43075:SF1">
    <property type="entry name" value="FORMATE LYASE ACTIVATING ENZYME, PUTATIVE (AFU_ORTHOLOGUE AFUA_2G15630)-RELATED"/>
    <property type="match status" value="1"/>
</dbReference>
<protein>
    <submittedName>
        <fullName evidence="7">Radical SAM protein</fullName>
    </submittedName>
</protein>
<evidence type="ECO:0000256" key="5">
    <source>
        <dbReference type="PIRSR" id="PIRSR004869-50"/>
    </source>
</evidence>
<dbReference type="Proteomes" id="UP000093514">
    <property type="component" value="Unassembled WGS sequence"/>
</dbReference>
<dbReference type="InterPro" id="IPR007197">
    <property type="entry name" value="rSAM"/>
</dbReference>
<dbReference type="CDD" id="cd01335">
    <property type="entry name" value="Radical_SAM"/>
    <property type="match status" value="1"/>
</dbReference>
<dbReference type="PANTHER" id="PTHR43075">
    <property type="entry name" value="FORMATE LYASE ACTIVATING ENZYME, PUTATIVE (AFU_ORTHOLOGUE AFUA_2G15630)-RELATED"/>
    <property type="match status" value="1"/>
</dbReference>
<dbReference type="Pfam" id="PF04055">
    <property type="entry name" value="Radical_SAM"/>
    <property type="match status" value="1"/>
</dbReference>
<dbReference type="InterPro" id="IPR013785">
    <property type="entry name" value="Aldolase_TIM"/>
</dbReference>
<evidence type="ECO:0000256" key="3">
    <source>
        <dbReference type="ARBA" id="ARBA00023004"/>
    </source>
</evidence>
<proteinExistence type="predicted"/>
<reference evidence="8" key="1">
    <citation type="submission" date="2016-07" db="EMBL/GenBank/DDBJ databases">
        <authorList>
            <person name="Florea S."/>
            <person name="Webb J.S."/>
            <person name="Jaromczyk J."/>
            <person name="Schardl C.L."/>
        </authorList>
    </citation>
    <scope>NUCLEOTIDE SEQUENCE [LARGE SCALE GENOMIC DNA]</scope>
    <source>
        <strain evidence="8">Z6</strain>
    </source>
</reference>
<organism evidence="7 8">
    <name type="scientific">Orenia metallireducens</name>
    <dbReference type="NCBI Taxonomy" id="1413210"/>
    <lineage>
        <taxon>Bacteria</taxon>
        <taxon>Bacillati</taxon>
        <taxon>Bacillota</taxon>
        <taxon>Clostridia</taxon>
        <taxon>Halanaerobiales</taxon>
        <taxon>Halobacteroidaceae</taxon>
        <taxon>Orenia</taxon>
    </lineage>
</organism>
<dbReference type="OrthoDB" id="9781783at2"/>
<evidence type="ECO:0000256" key="1">
    <source>
        <dbReference type="ARBA" id="ARBA00022691"/>
    </source>
</evidence>
<dbReference type="InterPro" id="IPR040085">
    <property type="entry name" value="MJ0674-like"/>
</dbReference>
<comment type="caution">
    <text evidence="7">The sequence shown here is derived from an EMBL/GenBank/DDBJ whole genome shotgun (WGS) entry which is preliminary data.</text>
</comment>
<dbReference type="Gene3D" id="3.20.20.70">
    <property type="entry name" value="Aldolase class I"/>
    <property type="match status" value="1"/>
</dbReference>
<dbReference type="PIRSF" id="PIRSF004869">
    <property type="entry name" value="PflX_prd"/>
    <property type="match status" value="1"/>
</dbReference>
<dbReference type="RefSeq" id="WP_068718556.1">
    <property type="nucleotide sequence ID" value="NZ_LWDV01000009.1"/>
</dbReference>
<dbReference type="AlphaFoldDB" id="A0A1C0A8M4"/>
<dbReference type="SUPFAM" id="SSF102114">
    <property type="entry name" value="Radical SAM enzymes"/>
    <property type="match status" value="1"/>
</dbReference>
<evidence type="ECO:0000313" key="7">
    <source>
        <dbReference type="EMBL" id="OCL26582.1"/>
    </source>
</evidence>
<sequence>MIKPSYIDLYKSGELEERVERAYQILQDCTLCPHHCHVDRSKGELGYCKTGDKIRIASFGPHFGEEEPLVGSYGSGTIFFSGCNLRCVYCQNYDISQVPAGDKVDKKELAQIMFSLQKQGCHNINFVTPSHMIHSLLAATFEAAKKGLKIPIVYNSGGYDDLEALQLLDGVVDIYMPDLKYADEEIGLKYSKVKKYMTIVKTALKEMHRQVGDLQIRDGLATKGLIIRHLILPEDLAGSEEIIKFIAQELSPNTSVNIMEQYYPAYKAKEYKEISRRITSTEFDYAIKLAKNAGLNLI</sequence>
<gene>
    <name evidence="7" type="ORF">U472_11385</name>
</gene>
<dbReference type="SFLD" id="SFLDG01099">
    <property type="entry name" value="Uncharacterised_Radical_SAM_Su"/>
    <property type="match status" value="1"/>
</dbReference>
<keyword evidence="8" id="KW-1185">Reference proteome</keyword>
<dbReference type="GO" id="GO:0046872">
    <property type="term" value="F:metal ion binding"/>
    <property type="evidence" value="ECO:0007669"/>
    <property type="project" value="UniProtKB-KW"/>
</dbReference>